<name>A0AAV9ICC0_9RHOD</name>
<dbReference type="AlphaFoldDB" id="A0AAV9ICC0"/>
<dbReference type="Proteomes" id="UP001300502">
    <property type="component" value="Unassembled WGS sequence"/>
</dbReference>
<reference evidence="2 3" key="1">
    <citation type="submission" date="2022-07" db="EMBL/GenBank/DDBJ databases">
        <title>Genome-wide signatures of adaptation to extreme environments.</title>
        <authorList>
            <person name="Cho C.H."/>
            <person name="Yoon H.S."/>
        </authorList>
    </citation>
    <scope>NUCLEOTIDE SEQUENCE [LARGE SCALE GENOMIC DNA]</scope>
    <source>
        <strain evidence="2 3">108.79 E11</strain>
    </source>
</reference>
<feature type="signal peptide" evidence="1">
    <location>
        <begin position="1"/>
        <end position="21"/>
    </location>
</feature>
<organism evidence="2 3">
    <name type="scientific">Galdieria yellowstonensis</name>
    <dbReference type="NCBI Taxonomy" id="3028027"/>
    <lineage>
        <taxon>Eukaryota</taxon>
        <taxon>Rhodophyta</taxon>
        <taxon>Bangiophyceae</taxon>
        <taxon>Galdieriales</taxon>
        <taxon>Galdieriaceae</taxon>
        <taxon>Galdieria</taxon>
    </lineage>
</organism>
<accession>A0AAV9ICC0</accession>
<keyword evidence="3" id="KW-1185">Reference proteome</keyword>
<dbReference type="EMBL" id="JANCYU010000026">
    <property type="protein sequence ID" value="KAK4524871.1"/>
    <property type="molecule type" value="Genomic_DNA"/>
</dbReference>
<evidence type="ECO:0000313" key="3">
    <source>
        <dbReference type="Proteomes" id="UP001300502"/>
    </source>
</evidence>
<sequence length="271" mass="31379">MVAKTALSCLFLSFLIAAAVAADVVSEERWGYAQQTQQQQQCQQVCKQYAYYQSPVCTSVTTQSPYWTQCSKTVQTFVPSQCSTYTQSPTWTYCSTYTTTSVPSQCSKAVTTYTQTCCAYAQQTSYAVSTEQYVQETVSAQYTSYYGESSSSYYYRAAAPQRWYEEQCTSYCWVPVQTYETYQCSQEKKKEYSYPCQTYEQVSTTYQCGQYESQQVYYQCQKYKEVTQQECQYVQESYCVEYEECQQVTQEVSPSEIVYYGESSSSSSYYY</sequence>
<protein>
    <submittedName>
        <fullName evidence="2">Uncharacterized protein</fullName>
    </submittedName>
</protein>
<evidence type="ECO:0000313" key="2">
    <source>
        <dbReference type="EMBL" id="KAK4524871.1"/>
    </source>
</evidence>
<proteinExistence type="predicted"/>
<comment type="caution">
    <text evidence="2">The sequence shown here is derived from an EMBL/GenBank/DDBJ whole genome shotgun (WGS) entry which is preliminary data.</text>
</comment>
<gene>
    <name evidence="2" type="ORF">GAYE_SCF06G2773</name>
</gene>
<keyword evidence="1" id="KW-0732">Signal</keyword>
<feature type="chain" id="PRO_5043642417" evidence="1">
    <location>
        <begin position="22"/>
        <end position="271"/>
    </location>
</feature>
<evidence type="ECO:0000256" key="1">
    <source>
        <dbReference type="SAM" id="SignalP"/>
    </source>
</evidence>